<dbReference type="Pfam" id="PF04230">
    <property type="entry name" value="PS_pyruv_trans"/>
    <property type="match status" value="1"/>
</dbReference>
<dbReference type="EMBL" id="JANTHX010000002">
    <property type="protein sequence ID" value="MCS0498041.1"/>
    <property type="molecule type" value="Genomic_DNA"/>
</dbReference>
<dbReference type="PANTHER" id="PTHR36836">
    <property type="entry name" value="COLANIC ACID BIOSYNTHESIS PROTEIN WCAK"/>
    <property type="match status" value="1"/>
</dbReference>
<dbReference type="Proteomes" id="UP001205337">
    <property type="component" value="Unassembled WGS sequence"/>
</dbReference>
<dbReference type="RefSeq" id="WP_258796915.1">
    <property type="nucleotide sequence ID" value="NZ_JANTHX010000002.1"/>
</dbReference>
<evidence type="ECO:0000313" key="2">
    <source>
        <dbReference type="EMBL" id="MCS0498041.1"/>
    </source>
</evidence>
<keyword evidence="3" id="KW-1185">Reference proteome</keyword>
<comment type="caution">
    <text evidence="2">The sequence shown here is derived from an EMBL/GenBank/DDBJ whole genome shotgun (WGS) entry which is preliminary data.</text>
</comment>
<evidence type="ECO:0000313" key="3">
    <source>
        <dbReference type="Proteomes" id="UP001205337"/>
    </source>
</evidence>
<name>A0ABT1ZBF5_9MICO</name>
<accession>A0ABT1ZBF5</accession>
<gene>
    <name evidence="2" type="ORF">NUH29_00555</name>
</gene>
<reference evidence="2 3" key="1">
    <citation type="submission" date="2022-08" db="EMBL/GenBank/DDBJ databases">
        <authorList>
            <person name="Li F."/>
        </authorList>
    </citation>
    <scope>NUCLEOTIDE SEQUENCE [LARGE SCALE GENOMIC DNA]</scope>
    <source>
        <strain evidence="2 3">10F1B-8-1</strain>
    </source>
</reference>
<proteinExistence type="predicted"/>
<dbReference type="InterPro" id="IPR007345">
    <property type="entry name" value="Polysacch_pyruvyl_Trfase"/>
</dbReference>
<keyword evidence="2" id="KW-0808">Transferase</keyword>
<feature type="domain" description="Polysaccharide pyruvyl transferase" evidence="1">
    <location>
        <begin position="162"/>
        <end position="351"/>
    </location>
</feature>
<dbReference type="PANTHER" id="PTHR36836:SF1">
    <property type="entry name" value="COLANIC ACID BIOSYNTHESIS PROTEIN WCAK"/>
    <property type="match status" value="1"/>
</dbReference>
<evidence type="ECO:0000259" key="1">
    <source>
        <dbReference type="Pfam" id="PF04230"/>
    </source>
</evidence>
<organism evidence="2 3">
    <name type="scientific">Protaetiibacter mangrovi</name>
    <dbReference type="NCBI Taxonomy" id="2970926"/>
    <lineage>
        <taxon>Bacteria</taxon>
        <taxon>Bacillati</taxon>
        <taxon>Actinomycetota</taxon>
        <taxon>Actinomycetes</taxon>
        <taxon>Micrococcales</taxon>
        <taxon>Microbacteriaceae</taxon>
        <taxon>Protaetiibacter</taxon>
    </lineage>
</organism>
<sequence>MSTPQDSPASLPHRAAVRLRAALRAPGLRRVAGAAAAALTPAHRTAAPRTHLLVAPPGHGNIGDQALVEAFLEQVAGPVTVITRRAGDVEVPDDARDRVVVRPLPSLVYGGALGHARDLRTFARLLDDAVSLSVVGADVMDGAYVTGASVARADIARFAARRGVDSRVLGFSWNAAPHPAARAAVLRAERAGVRMLLRDPVSHERAIADGFRDPVLTADIVFTAATVDEALADEVTERLAGRPFAIVNASGLVGDVEPQLAEYLPIVSALRAAGLAVVVLPHVSRPGADDLPVCRRLVAAADDPQVVLVERLETPRRIRGLARRAELTVTGRMHLAIMSLLGGVPAVTVATQGKVEGLMRSLGAEELCQPPGAGLGSRVVPVIGAALPAGSPIRLAVAATLPEVVARAARNLDGLRVPDAAAV</sequence>
<dbReference type="GO" id="GO:0016740">
    <property type="term" value="F:transferase activity"/>
    <property type="evidence" value="ECO:0007669"/>
    <property type="project" value="UniProtKB-KW"/>
</dbReference>
<protein>
    <submittedName>
        <fullName evidence="2">Polysaccharide pyruvyl transferase family protein</fullName>
    </submittedName>
</protein>